<evidence type="ECO:0000313" key="2">
    <source>
        <dbReference type="Proteomes" id="UP001385951"/>
    </source>
</evidence>
<dbReference type="Proteomes" id="UP001385951">
    <property type="component" value="Unassembled WGS sequence"/>
</dbReference>
<gene>
    <name evidence="1" type="ORF">QCA50_006363</name>
</gene>
<dbReference type="AlphaFoldDB" id="A0AAW0GIY7"/>
<reference evidence="1 2" key="1">
    <citation type="submission" date="2022-09" db="EMBL/GenBank/DDBJ databases">
        <authorList>
            <person name="Palmer J.M."/>
        </authorList>
    </citation>
    <scope>NUCLEOTIDE SEQUENCE [LARGE SCALE GENOMIC DNA]</scope>
    <source>
        <strain evidence="1 2">DSM 7382</strain>
    </source>
</reference>
<keyword evidence="2" id="KW-1185">Reference proteome</keyword>
<evidence type="ECO:0000313" key="1">
    <source>
        <dbReference type="EMBL" id="KAK7689724.1"/>
    </source>
</evidence>
<name>A0AAW0GIY7_9APHY</name>
<dbReference type="EMBL" id="JASBNA010000007">
    <property type="protein sequence ID" value="KAK7689724.1"/>
    <property type="molecule type" value="Genomic_DNA"/>
</dbReference>
<comment type="caution">
    <text evidence="1">The sequence shown here is derived from an EMBL/GenBank/DDBJ whole genome shotgun (WGS) entry which is preliminary data.</text>
</comment>
<sequence length="123" mass="13559">MAPFGGNGNQTLYLDSSLTVLGYVGLFEPRPPLVPKRQSLSMWLFIGPNDTGPYSCLDPTEDIPFCFGLSVRSNALPSFVLETVEGTAIQPTAAWTYRINSDWIPKAILCIYHALDRLIHSPS</sequence>
<accession>A0AAW0GIY7</accession>
<proteinExistence type="predicted"/>
<protein>
    <submittedName>
        <fullName evidence="1">Uncharacterized protein</fullName>
    </submittedName>
</protein>
<organism evidence="1 2">
    <name type="scientific">Cerrena zonata</name>
    <dbReference type="NCBI Taxonomy" id="2478898"/>
    <lineage>
        <taxon>Eukaryota</taxon>
        <taxon>Fungi</taxon>
        <taxon>Dikarya</taxon>
        <taxon>Basidiomycota</taxon>
        <taxon>Agaricomycotina</taxon>
        <taxon>Agaricomycetes</taxon>
        <taxon>Polyporales</taxon>
        <taxon>Cerrenaceae</taxon>
        <taxon>Cerrena</taxon>
    </lineage>
</organism>